<reference evidence="4 6" key="2">
    <citation type="submission" date="2018-03" db="EMBL/GenBank/DDBJ databases">
        <authorList>
            <person name="Fogelqvist J."/>
        </authorList>
    </citation>
    <scope>NUCLEOTIDE SEQUENCE [LARGE SCALE GENOMIC DNA]</scope>
</reference>
<evidence type="ECO:0000313" key="3">
    <source>
        <dbReference type="EMBL" id="CEO97646.1"/>
    </source>
</evidence>
<dbReference type="InterPro" id="IPR001304">
    <property type="entry name" value="C-type_lectin-like"/>
</dbReference>
<protein>
    <recommendedName>
        <fullName evidence="2">C-type lectin domain-containing protein</fullName>
    </recommendedName>
</protein>
<evidence type="ECO:0000256" key="1">
    <source>
        <dbReference type="SAM" id="MobiDB-lite"/>
    </source>
</evidence>
<dbReference type="Proteomes" id="UP000290189">
    <property type="component" value="Unassembled WGS sequence"/>
</dbReference>
<sequence length="398" mass="41495">MTVRAVIAAVTIAALVGVGVPMQTSFTFDGIRYTFYPGEQARTWAEAKLYCQSQGKTLAVFENRGQILNVSEYLSEDGGVWTAYQTDKSGQFEVAIPDMPPWKKTFGLANAPDADPSQCGLLSVAGNVTGIRPADCHTKKAALCALVDPVAVRAEGIRDGDIPVPDFISSSNPNAKQTPPEQPSRAPVVPPKSVIPPSRSSASGSPSSSSSTSSSGSKPKKAVSSQGKSPSGSKPAALSSSSSRSGSSSSSSSSSSATSSDDKSKSKDPIEVTVQGTRFVFFPNAVLFGGWTEASRVCEGHGMQAAVFKSRSQMEKVVDATTKGSVPVWTGYSSDGMGAMHSIDERRGPWSDDMATATSLPKQAFMCGLLGIGAADKRPGISQVPCSSPRMALCSSRN</sequence>
<accession>A0A0G4IRC9</accession>
<dbReference type="Proteomes" id="UP000039324">
    <property type="component" value="Unassembled WGS sequence"/>
</dbReference>
<feature type="compositionally biased region" description="Basic and acidic residues" evidence="1">
    <location>
        <begin position="260"/>
        <end position="269"/>
    </location>
</feature>
<gene>
    <name evidence="3" type="ORF">PBRA_000991</name>
    <name evidence="4" type="ORF">PLBR_LOCUS5157</name>
</gene>
<keyword evidence="5" id="KW-1185">Reference proteome</keyword>
<dbReference type="PROSITE" id="PS50041">
    <property type="entry name" value="C_TYPE_LECTIN_2"/>
    <property type="match status" value="1"/>
</dbReference>
<feature type="compositionally biased region" description="Low complexity" evidence="1">
    <location>
        <begin position="195"/>
        <end position="217"/>
    </location>
</feature>
<geneLocation type="mitochondrion" evidence="4"/>
<dbReference type="EMBL" id="CDSF01000079">
    <property type="protein sequence ID" value="CEO97646.1"/>
    <property type="molecule type" value="Genomic_DNA"/>
</dbReference>
<feature type="compositionally biased region" description="Polar residues" evidence="1">
    <location>
        <begin position="168"/>
        <end position="179"/>
    </location>
</feature>
<name>A0A0G4IRC9_PLABS</name>
<reference evidence="3 5" key="1">
    <citation type="submission" date="2015-02" db="EMBL/GenBank/DDBJ databases">
        <authorList>
            <person name="Chooi Y.-H."/>
        </authorList>
    </citation>
    <scope>NUCLEOTIDE SEQUENCE [LARGE SCALE GENOMIC DNA]</scope>
    <source>
        <strain evidence="3">E3</strain>
    </source>
</reference>
<dbReference type="AlphaFoldDB" id="A0A0G4IRC9"/>
<dbReference type="InterPro" id="IPR016187">
    <property type="entry name" value="CTDL_fold"/>
</dbReference>
<dbReference type="Gene3D" id="3.10.100.10">
    <property type="entry name" value="Mannose-Binding Protein A, subunit A"/>
    <property type="match status" value="2"/>
</dbReference>
<organism evidence="3 5">
    <name type="scientific">Plasmodiophora brassicae</name>
    <name type="common">Clubroot disease agent</name>
    <dbReference type="NCBI Taxonomy" id="37360"/>
    <lineage>
        <taxon>Eukaryota</taxon>
        <taxon>Sar</taxon>
        <taxon>Rhizaria</taxon>
        <taxon>Endomyxa</taxon>
        <taxon>Phytomyxea</taxon>
        <taxon>Plasmodiophorida</taxon>
        <taxon>Plasmodiophoridae</taxon>
        <taxon>Plasmodiophora</taxon>
    </lineage>
</organism>
<dbReference type="CDD" id="cd00037">
    <property type="entry name" value="CLECT"/>
    <property type="match status" value="1"/>
</dbReference>
<evidence type="ECO:0000313" key="4">
    <source>
        <dbReference type="EMBL" id="SPQ97942.1"/>
    </source>
</evidence>
<feature type="domain" description="C-type lectin" evidence="2">
    <location>
        <begin position="28"/>
        <end position="145"/>
    </location>
</feature>
<feature type="compositionally biased region" description="Low complexity" evidence="1">
    <location>
        <begin position="224"/>
        <end position="259"/>
    </location>
</feature>
<feature type="region of interest" description="Disordered" evidence="1">
    <location>
        <begin position="163"/>
        <end position="269"/>
    </location>
</feature>
<evidence type="ECO:0000313" key="5">
    <source>
        <dbReference type="Proteomes" id="UP000039324"/>
    </source>
</evidence>
<dbReference type="EMBL" id="OVEO01000008">
    <property type="protein sequence ID" value="SPQ97942.1"/>
    <property type="molecule type" value="Genomic_DNA"/>
</dbReference>
<dbReference type="InterPro" id="IPR016186">
    <property type="entry name" value="C-type_lectin-like/link_sf"/>
</dbReference>
<evidence type="ECO:0000259" key="2">
    <source>
        <dbReference type="PROSITE" id="PS50041"/>
    </source>
</evidence>
<evidence type="ECO:0000313" key="6">
    <source>
        <dbReference type="Proteomes" id="UP000290189"/>
    </source>
</evidence>
<proteinExistence type="predicted"/>
<dbReference type="SUPFAM" id="SSF56436">
    <property type="entry name" value="C-type lectin-like"/>
    <property type="match status" value="2"/>
</dbReference>
<keyword evidence="4" id="KW-0496">Mitochondrion</keyword>